<feature type="transmembrane region" description="Helical" evidence="7">
    <location>
        <begin position="157"/>
        <end position="177"/>
    </location>
</feature>
<evidence type="ECO:0000256" key="3">
    <source>
        <dbReference type="ARBA" id="ARBA00022989"/>
    </source>
</evidence>
<dbReference type="InterPro" id="IPR049326">
    <property type="entry name" value="Rhodopsin_dom_fungi"/>
</dbReference>
<feature type="transmembrane region" description="Helical" evidence="7">
    <location>
        <begin position="131"/>
        <end position="151"/>
    </location>
</feature>
<feature type="transmembrane region" description="Helical" evidence="7">
    <location>
        <begin position="235"/>
        <end position="253"/>
    </location>
</feature>
<comment type="caution">
    <text evidence="9">The sequence shown here is derived from an EMBL/GenBank/DDBJ whole genome shotgun (WGS) entry which is preliminary data.</text>
</comment>
<reference evidence="9" key="1">
    <citation type="submission" date="2020-10" db="EMBL/GenBank/DDBJ databases">
        <title>High-Quality Genome Resource of Clonostachys rosea strain S41 by Oxford Nanopore Long-Read Sequencing.</title>
        <authorList>
            <person name="Wang H."/>
        </authorList>
    </citation>
    <scope>NUCLEOTIDE SEQUENCE</scope>
    <source>
        <strain evidence="9">S41</strain>
    </source>
</reference>
<dbReference type="InterPro" id="IPR052337">
    <property type="entry name" value="SAT4-like"/>
</dbReference>
<dbReference type="EMBL" id="JADCTT010000017">
    <property type="protein sequence ID" value="KAF9743498.1"/>
    <property type="molecule type" value="Genomic_DNA"/>
</dbReference>
<proteinExistence type="inferred from homology"/>
<evidence type="ECO:0000256" key="1">
    <source>
        <dbReference type="ARBA" id="ARBA00004141"/>
    </source>
</evidence>
<evidence type="ECO:0000313" key="10">
    <source>
        <dbReference type="Proteomes" id="UP000616885"/>
    </source>
</evidence>
<feature type="domain" description="Rhodopsin" evidence="8">
    <location>
        <begin position="39"/>
        <end position="298"/>
    </location>
</feature>
<evidence type="ECO:0000256" key="7">
    <source>
        <dbReference type="SAM" id="Phobius"/>
    </source>
</evidence>
<dbReference type="Proteomes" id="UP000616885">
    <property type="component" value="Unassembled WGS sequence"/>
</dbReference>
<keyword evidence="4 7" id="KW-0472">Membrane</keyword>
<comment type="subcellular location">
    <subcellularLocation>
        <location evidence="1">Membrane</location>
        <topology evidence="1">Multi-pass membrane protein</topology>
    </subcellularLocation>
</comment>
<dbReference type="PANTHER" id="PTHR33048">
    <property type="entry name" value="PTH11-LIKE INTEGRAL MEMBRANE PROTEIN (AFU_ORTHOLOGUE AFUA_5G11245)"/>
    <property type="match status" value="1"/>
</dbReference>
<keyword evidence="2 7" id="KW-0812">Transmembrane</keyword>
<evidence type="ECO:0000256" key="6">
    <source>
        <dbReference type="SAM" id="MobiDB-lite"/>
    </source>
</evidence>
<feature type="compositionally biased region" description="Polar residues" evidence="6">
    <location>
        <begin position="377"/>
        <end position="391"/>
    </location>
</feature>
<evidence type="ECO:0000259" key="8">
    <source>
        <dbReference type="Pfam" id="PF20684"/>
    </source>
</evidence>
<evidence type="ECO:0000256" key="2">
    <source>
        <dbReference type="ARBA" id="ARBA00022692"/>
    </source>
</evidence>
<keyword evidence="3 7" id="KW-1133">Transmembrane helix</keyword>
<sequence>MSETQTSAVDPARAAESRVAQIVGVTTVFHVLALIIVILRSYTRLFLVRSFAFPDAFMILSVLCALLGGTVTIIMQVPYGLGRHQDTVPPADLIPFTQLSFIQSIVPLMGGIAFLKIAIALELMKLKGNALAWYNTVLWCLIGSSPSAPPFGLSSNLGPGFVVAYTLMAWFSFFLFCRPMAKYWDPSIEGSCYSVSLFVKFGLINTAFNIFTDVAFATLPIPIVWLLKMPLKTRLYLVGVLSLGYVAVIMGILKAVAQIDYNPLGDGTFTYDVQFWGLLQLNLGIIAACGPSLKPLVRNILQLTSLTPRYGYTGSGGYNNQRSGRATGLYTIGGTGSKGYTKQNSRTDGTEFELRSQYRATASARDAASSPGPYETQKGNGSPERTGSQETILHEEGGKKAIVRTTEVTITY</sequence>
<feature type="region of interest" description="Disordered" evidence="6">
    <location>
        <begin position="360"/>
        <end position="397"/>
    </location>
</feature>
<organism evidence="9 10">
    <name type="scientific">Bionectria ochroleuca</name>
    <name type="common">Gliocladium roseum</name>
    <dbReference type="NCBI Taxonomy" id="29856"/>
    <lineage>
        <taxon>Eukaryota</taxon>
        <taxon>Fungi</taxon>
        <taxon>Dikarya</taxon>
        <taxon>Ascomycota</taxon>
        <taxon>Pezizomycotina</taxon>
        <taxon>Sordariomycetes</taxon>
        <taxon>Hypocreomycetidae</taxon>
        <taxon>Hypocreales</taxon>
        <taxon>Bionectriaceae</taxon>
        <taxon>Clonostachys</taxon>
    </lineage>
</organism>
<feature type="transmembrane region" description="Helical" evidence="7">
    <location>
        <begin position="51"/>
        <end position="79"/>
    </location>
</feature>
<protein>
    <recommendedName>
        <fullName evidence="8">Rhodopsin domain-containing protein</fullName>
    </recommendedName>
</protein>
<gene>
    <name evidence="9" type="ORF">IM811_006589</name>
</gene>
<dbReference type="PANTHER" id="PTHR33048:SF167">
    <property type="entry name" value="INTEGRAL MEMBRANE PROTEIN"/>
    <property type="match status" value="1"/>
</dbReference>
<dbReference type="Pfam" id="PF20684">
    <property type="entry name" value="Fung_rhodopsin"/>
    <property type="match status" value="1"/>
</dbReference>
<dbReference type="AlphaFoldDB" id="A0A8H7K4Y3"/>
<feature type="transmembrane region" description="Helical" evidence="7">
    <location>
        <begin position="99"/>
        <end position="119"/>
    </location>
</feature>
<feature type="transmembrane region" description="Helical" evidence="7">
    <location>
        <begin position="20"/>
        <end position="39"/>
    </location>
</feature>
<accession>A0A8H7K4Y3</accession>
<feature type="compositionally biased region" description="Low complexity" evidence="6">
    <location>
        <begin position="360"/>
        <end position="370"/>
    </location>
</feature>
<evidence type="ECO:0000256" key="5">
    <source>
        <dbReference type="ARBA" id="ARBA00038359"/>
    </source>
</evidence>
<evidence type="ECO:0000313" key="9">
    <source>
        <dbReference type="EMBL" id="KAF9743498.1"/>
    </source>
</evidence>
<evidence type="ECO:0000256" key="4">
    <source>
        <dbReference type="ARBA" id="ARBA00023136"/>
    </source>
</evidence>
<comment type="similarity">
    <text evidence="5">Belongs to the SAT4 family.</text>
</comment>
<name>A0A8H7K4Y3_BIOOC</name>
<dbReference type="GO" id="GO:0016020">
    <property type="term" value="C:membrane"/>
    <property type="evidence" value="ECO:0007669"/>
    <property type="project" value="UniProtKB-SubCell"/>
</dbReference>